<dbReference type="SUPFAM" id="SSF89550">
    <property type="entry name" value="PHP domain-like"/>
    <property type="match status" value="1"/>
</dbReference>
<evidence type="ECO:0000313" key="2">
    <source>
        <dbReference type="EMBL" id="PID58602.1"/>
    </source>
</evidence>
<dbReference type="PANTHER" id="PTHR42924">
    <property type="entry name" value="EXONUCLEASE"/>
    <property type="match status" value="1"/>
</dbReference>
<dbReference type="Pfam" id="PF02811">
    <property type="entry name" value="PHP"/>
    <property type="match status" value="1"/>
</dbReference>
<comment type="caution">
    <text evidence="2">The sequence shown here is derived from an EMBL/GenBank/DDBJ whole genome shotgun (WGS) entry which is preliminary data.</text>
</comment>
<evidence type="ECO:0000259" key="1">
    <source>
        <dbReference type="Pfam" id="PF02811"/>
    </source>
</evidence>
<dbReference type="EMBL" id="PDPS01000022">
    <property type="protein sequence ID" value="PID58602.1"/>
    <property type="molecule type" value="Genomic_DNA"/>
</dbReference>
<dbReference type="InterPro" id="IPR004013">
    <property type="entry name" value="PHP_dom"/>
</dbReference>
<organism evidence="2 3">
    <name type="scientific">candidate division KSB3 bacterium</name>
    <dbReference type="NCBI Taxonomy" id="2044937"/>
    <lineage>
        <taxon>Bacteria</taxon>
        <taxon>candidate division KSB3</taxon>
    </lineage>
</organism>
<dbReference type="Gene3D" id="3.20.20.140">
    <property type="entry name" value="Metal-dependent hydrolases"/>
    <property type="match status" value="1"/>
</dbReference>
<proteinExistence type="predicted"/>
<sequence>MAQIKIDLHVHTCERSACASLSAEEQIQAAIQAGLDAVGFADHDILWPKDLLQDLNQMYAPFRIFSGIEVSVIGGEHILVYGIDDRRLEEYAWHYPDLYDLVQEGQGFMALNHPYRFTPNIEIDYRNYPPHALEAYSNHIVPHCQKRILSLAEQFNFKVMSNSDGHHRGQIGKYYNVFEELPENEHDLAQLLRHGDFQCVSPQSKSECRAYTR</sequence>
<dbReference type="AlphaFoldDB" id="A0A2G6E9R6"/>
<protein>
    <recommendedName>
        <fullName evidence="1">PHP domain-containing protein</fullName>
    </recommendedName>
</protein>
<accession>A0A2G6E9R6</accession>
<dbReference type="Proteomes" id="UP000229740">
    <property type="component" value="Unassembled WGS sequence"/>
</dbReference>
<dbReference type="Pfam" id="PF13263">
    <property type="entry name" value="PHP_C"/>
    <property type="match status" value="1"/>
</dbReference>
<dbReference type="CDD" id="cd07432">
    <property type="entry name" value="PHP_HisPPase"/>
    <property type="match status" value="1"/>
</dbReference>
<reference evidence="2 3" key="1">
    <citation type="submission" date="2017-10" db="EMBL/GenBank/DDBJ databases">
        <title>Novel microbial diversity and functional potential in the marine mammal oral microbiome.</title>
        <authorList>
            <person name="Dudek N.K."/>
            <person name="Sun C.L."/>
            <person name="Burstein D."/>
            <person name="Kantor R.S."/>
            <person name="Aliaga Goltsman D.S."/>
            <person name="Bik E.M."/>
            <person name="Thomas B.C."/>
            <person name="Banfield J.F."/>
            <person name="Relman D.A."/>
        </authorList>
    </citation>
    <scope>NUCLEOTIDE SEQUENCE [LARGE SCALE GENOMIC DNA]</scope>
    <source>
        <strain evidence="2">DOLZORAL124_49_17</strain>
    </source>
</reference>
<evidence type="ECO:0000313" key="3">
    <source>
        <dbReference type="Proteomes" id="UP000229740"/>
    </source>
</evidence>
<dbReference type="InterPro" id="IPR016195">
    <property type="entry name" value="Pol/histidinol_Pase-like"/>
</dbReference>
<feature type="domain" description="PHP" evidence="1">
    <location>
        <begin position="7"/>
        <end position="108"/>
    </location>
</feature>
<dbReference type="GO" id="GO:0004534">
    <property type="term" value="F:5'-3' RNA exonuclease activity"/>
    <property type="evidence" value="ECO:0007669"/>
    <property type="project" value="TreeGrafter"/>
</dbReference>
<name>A0A2G6E9R6_9BACT</name>
<dbReference type="GO" id="GO:0035312">
    <property type="term" value="F:5'-3' DNA exonuclease activity"/>
    <property type="evidence" value="ECO:0007669"/>
    <property type="project" value="TreeGrafter"/>
</dbReference>
<gene>
    <name evidence="2" type="ORF">CSB45_03395</name>
</gene>
<dbReference type="PANTHER" id="PTHR42924:SF3">
    <property type="entry name" value="POLYMERASE_HISTIDINOL PHOSPHATASE N-TERMINAL DOMAIN-CONTAINING PROTEIN"/>
    <property type="match status" value="1"/>
</dbReference>
<dbReference type="InterPro" id="IPR052018">
    <property type="entry name" value="PHP_domain"/>
</dbReference>